<dbReference type="GO" id="GO:0051536">
    <property type="term" value="F:iron-sulfur cluster binding"/>
    <property type="evidence" value="ECO:0007669"/>
    <property type="project" value="UniProtKB-KW"/>
</dbReference>
<keyword evidence="4" id="KW-0249">Electron transport</keyword>
<comment type="function">
    <text evidence="4">Ferredoxins are iron-sulfur proteins that transfer electrons in a wide variety of metabolic reactions.</text>
</comment>
<evidence type="ECO:0000256" key="3">
    <source>
        <dbReference type="ARBA" id="ARBA00023014"/>
    </source>
</evidence>
<keyword evidence="3 4" id="KW-0411">Iron-sulfur</keyword>
<dbReference type="InterPro" id="IPR001080">
    <property type="entry name" value="3Fe4S_ferredoxin"/>
</dbReference>
<dbReference type="PROSITE" id="PS00198">
    <property type="entry name" value="4FE4S_FER_1"/>
    <property type="match status" value="1"/>
</dbReference>
<dbReference type="RefSeq" id="WP_073399869.1">
    <property type="nucleotide sequence ID" value="NZ_FQTV01000004.1"/>
</dbReference>
<dbReference type="InterPro" id="IPR017900">
    <property type="entry name" value="4Fe4S_Fe_S_CS"/>
</dbReference>
<evidence type="ECO:0000259" key="5">
    <source>
        <dbReference type="PROSITE" id="PS51379"/>
    </source>
</evidence>
<dbReference type="GO" id="GO:0005506">
    <property type="term" value="F:iron ion binding"/>
    <property type="evidence" value="ECO:0007669"/>
    <property type="project" value="UniProtKB-UniRule"/>
</dbReference>
<dbReference type="PRINTS" id="PR00352">
    <property type="entry name" value="3FE4SFRDOXIN"/>
</dbReference>
<keyword evidence="1 4" id="KW-0479">Metal-binding</keyword>
<gene>
    <name evidence="6" type="ORF">SAMN05444405_104123</name>
</gene>
<protein>
    <recommendedName>
        <fullName evidence="4">Ferredoxin</fullName>
    </recommendedName>
</protein>
<dbReference type="Proteomes" id="UP000184509">
    <property type="component" value="Unassembled WGS sequence"/>
</dbReference>
<dbReference type="STRING" id="1297750.SAMN05444405_104123"/>
<evidence type="ECO:0000313" key="7">
    <source>
        <dbReference type="Proteomes" id="UP000184509"/>
    </source>
</evidence>
<proteinExistence type="predicted"/>
<reference evidence="6 7" key="1">
    <citation type="submission" date="2016-11" db="EMBL/GenBank/DDBJ databases">
        <authorList>
            <person name="Jaros S."/>
            <person name="Januszkiewicz K."/>
            <person name="Wedrychowicz H."/>
        </authorList>
    </citation>
    <scope>NUCLEOTIDE SEQUENCE [LARGE SCALE GENOMIC DNA]</scope>
    <source>
        <strain evidence="6 7">DSM 26991</strain>
    </source>
</reference>
<sequence length="65" mass="7255">MAIKSVWLDESEDECLCCGGCEAICPEVFEAPEKMLVKKCVNYDLYEDKIKEAAQDCPSGGIKYD</sequence>
<keyword evidence="7" id="KW-1185">Reference proteome</keyword>
<dbReference type="GO" id="GO:0009055">
    <property type="term" value="F:electron transfer activity"/>
    <property type="evidence" value="ECO:0007669"/>
    <property type="project" value="UniProtKB-UniRule"/>
</dbReference>
<dbReference type="OrthoDB" id="9789936at2"/>
<dbReference type="Gene3D" id="3.30.70.20">
    <property type="match status" value="1"/>
</dbReference>
<dbReference type="InterPro" id="IPR017896">
    <property type="entry name" value="4Fe4S_Fe-S-bd"/>
</dbReference>
<evidence type="ECO:0000256" key="2">
    <source>
        <dbReference type="ARBA" id="ARBA00023004"/>
    </source>
</evidence>
<feature type="domain" description="4Fe-4S ferredoxin-type" evidence="5">
    <location>
        <begin position="4"/>
        <end position="34"/>
    </location>
</feature>
<evidence type="ECO:0000313" key="6">
    <source>
        <dbReference type="EMBL" id="SHE96660.1"/>
    </source>
</evidence>
<name>A0A1M4XTE6_9BACE</name>
<keyword evidence="2 4" id="KW-0408">Iron</keyword>
<evidence type="ECO:0000256" key="1">
    <source>
        <dbReference type="ARBA" id="ARBA00022723"/>
    </source>
</evidence>
<evidence type="ECO:0000256" key="4">
    <source>
        <dbReference type="RuleBase" id="RU368020"/>
    </source>
</evidence>
<dbReference type="Pfam" id="PF13370">
    <property type="entry name" value="Fer4_13"/>
    <property type="match status" value="1"/>
</dbReference>
<dbReference type="PROSITE" id="PS51379">
    <property type="entry name" value="4FE4S_FER_2"/>
    <property type="match status" value="1"/>
</dbReference>
<dbReference type="SUPFAM" id="SSF54862">
    <property type="entry name" value="4Fe-4S ferredoxins"/>
    <property type="match status" value="1"/>
</dbReference>
<organism evidence="6 7">
    <name type="scientific">Bacteroides luti</name>
    <dbReference type="NCBI Taxonomy" id="1297750"/>
    <lineage>
        <taxon>Bacteria</taxon>
        <taxon>Pseudomonadati</taxon>
        <taxon>Bacteroidota</taxon>
        <taxon>Bacteroidia</taxon>
        <taxon>Bacteroidales</taxon>
        <taxon>Bacteroidaceae</taxon>
        <taxon>Bacteroides</taxon>
    </lineage>
</organism>
<dbReference type="EMBL" id="FQTV01000004">
    <property type="protein sequence ID" value="SHE96660.1"/>
    <property type="molecule type" value="Genomic_DNA"/>
</dbReference>
<accession>A0A1M4XTE6</accession>
<dbReference type="AlphaFoldDB" id="A0A1M4XTE6"/>
<keyword evidence="4" id="KW-0813">Transport</keyword>